<name>A0ABY3A7N1_9FLAO</name>
<dbReference type="EMBL" id="VHIF01000001">
    <property type="protein sequence ID" value="TQO36717.1"/>
    <property type="molecule type" value="Genomic_DNA"/>
</dbReference>
<evidence type="ECO:0000313" key="1">
    <source>
        <dbReference type="EMBL" id="TQO36717.1"/>
    </source>
</evidence>
<accession>A0ABY3A7N1</accession>
<dbReference type="RefSeq" id="WP_142188839.1">
    <property type="nucleotide sequence ID" value="NZ_VHIF01000001.1"/>
</dbReference>
<dbReference type="InterPro" id="IPR025332">
    <property type="entry name" value="DUF4238"/>
</dbReference>
<proteinExistence type="predicted"/>
<keyword evidence="2" id="KW-1185">Reference proteome</keyword>
<protein>
    <submittedName>
        <fullName evidence="1">Uncharacterized protein DUF4238</fullName>
    </submittedName>
</protein>
<sequence length="287" mass="34143">MNLNDRPSKRHHYIPKFLIKEFSNEDGLLYVYDKEKDRILEKPRSPKSIFFENERNTITINEKEKSSLIEDVFFKKLDDTSSKYIKELQSSKIVPELLSDDNLAQLQFFMINLFWRLPITDFATKDLIKRAKINSTGIDPETLRNDKGWNKIQRMGFYKETIEQMGQSQTKRDNYYAKIAEFEDDLFLIGDYPFIFKNYLRKFTDLVEDDYCIALSSKRILSSSAKPLVKFTRLLSFNYNATIIEQSKKYVASNNLKLLQASVEFYKKLKEKHLKYFIKNEIFEELK</sequence>
<dbReference type="Proteomes" id="UP000315363">
    <property type="component" value="Unassembled WGS sequence"/>
</dbReference>
<gene>
    <name evidence="1" type="ORF">GQ41_1300</name>
</gene>
<reference evidence="1 2" key="1">
    <citation type="submission" date="2019-06" db="EMBL/GenBank/DDBJ databases">
        <title>A large-scale integrated study on North Sea by COGITO (Coastal Microbe Genomic &amp; Taxonomic Observatory).</title>
        <authorList>
            <person name="Teeling H."/>
        </authorList>
    </citation>
    <scope>NUCLEOTIDE SEQUENCE [LARGE SCALE GENOMIC DNA]</scope>
    <source>
        <strain evidence="1 2">MAR_2009_79</strain>
    </source>
</reference>
<dbReference type="Pfam" id="PF14022">
    <property type="entry name" value="DUF4238"/>
    <property type="match status" value="1"/>
</dbReference>
<comment type="caution">
    <text evidence="1">The sequence shown here is derived from an EMBL/GenBank/DDBJ whole genome shotgun (WGS) entry which is preliminary data.</text>
</comment>
<evidence type="ECO:0000313" key="2">
    <source>
        <dbReference type="Proteomes" id="UP000315363"/>
    </source>
</evidence>
<organism evidence="1 2">
    <name type="scientific">Arenibacter algicola</name>
    <dbReference type="NCBI Taxonomy" id="616991"/>
    <lineage>
        <taxon>Bacteria</taxon>
        <taxon>Pseudomonadati</taxon>
        <taxon>Bacteroidota</taxon>
        <taxon>Flavobacteriia</taxon>
        <taxon>Flavobacteriales</taxon>
        <taxon>Flavobacteriaceae</taxon>
        <taxon>Arenibacter</taxon>
    </lineage>
</organism>